<comment type="function">
    <text evidence="4">Located at the polypeptide exit tunnel on the outside of the subunit.</text>
</comment>
<dbReference type="InterPro" id="IPR041988">
    <property type="entry name" value="Ribosomal_uL24_KOW"/>
</dbReference>
<dbReference type="Proteomes" id="UP000226592">
    <property type="component" value="Unassembled WGS sequence"/>
</dbReference>
<dbReference type="AlphaFoldDB" id="A0A2D6M0N8"/>
<dbReference type="InterPro" id="IPR008991">
    <property type="entry name" value="Translation_prot_SH3-like_sf"/>
</dbReference>
<dbReference type="GO" id="GO:0019843">
    <property type="term" value="F:rRNA binding"/>
    <property type="evidence" value="ECO:0007669"/>
    <property type="project" value="UniProtKB-UniRule"/>
</dbReference>
<keyword evidence="4" id="KW-0699">rRNA-binding</keyword>
<reference evidence="8" key="1">
    <citation type="submission" date="2017-09" db="EMBL/GenBank/DDBJ databases">
        <title>The Reconstruction of 2,631 Draft Metagenome-Assembled Genomes from the Global Oceans.</title>
        <authorList>
            <person name="Tully B.J."/>
            <person name="Graham E.D."/>
            <person name="Heidelberg J.F."/>
        </authorList>
    </citation>
    <scope>NUCLEOTIDE SEQUENCE [LARGE SCALE GENOMIC DNA]</scope>
</reference>
<dbReference type="Pfam" id="PF16906">
    <property type="entry name" value="Ribosomal_L26"/>
    <property type="match status" value="1"/>
</dbReference>
<comment type="subunit">
    <text evidence="4">Part of the 50S ribosomal subunit.</text>
</comment>
<sequence length="168" mass="19202">MNVKSSKPKKQRKFFYKMPLHKRQKNLASNVSQALRASVGSRALSLRKGDKVKVMRGSNKGFEGKVSHISYDKLQVFIEKLGVKKGDGSERPIPLHASNLMITSIDKNDARRIGKEKKTTKKDKKTEEKKVEKTEKKEKAEKPEEKKKTVKKVNDDGEKGRKKKPKKN</sequence>
<dbReference type="EMBL" id="NZBU01000005">
    <property type="protein sequence ID" value="MAG21994.1"/>
    <property type="molecule type" value="Genomic_DNA"/>
</dbReference>
<dbReference type="GO" id="GO:0015934">
    <property type="term" value="C:large ribosomal subunit"/>
    <property type="evidence" value="ECO:0007669"/>
    <property type="project" value="UniProtKB-UniRule"/>
</dbReference>
<dbReference type="PANTHER" id="PTHR11143">
    <property type="entry name" value="60S RIBOSOMAL PROTEIN L26 FAMILY MEMBER"/>
    <property type="match status" value="1"/>
</dbReference>
<dbReference type="Pfam" id="PF00467">
    <property type="entry name" value="KOW"/>
    <property type="match status" value="1"/>
</dbReference>
<proteinExistence type="inferred from homology"/>
<feature type="compositionally biased region" description="Basic and acidic residues" evidence="5">
    <location>
        <begin position="124"/>
        <end position="159"/>
    </location>
</feature>
<dbReference type="InterPro" id="IPR005825">
    <property type="entry name" value="Ribosomal_uL24_CS"/>
</dbReference>
<keyword evidence="3 4" id="KW-0687">Ribonucleoprotein</keyword>
<evidence type="ECO:0000256" key="2">
    <source>
        <dbReference type="ARBA" id="ARBA00022980"/>
    </source>
</evidence>
<dbReference type="InterPro" id="IPR014722">
    <property type="entry name" value="Rib_uL2_dom2"/>
</dbReference>
<feature type="region of interest" description="Disordered" evidence="5">
    <location>
        <begin position="85"/>
        <end position="168"/>
    </location>
</feature>
<gene>
    <name evidence="4" type="primary">rpl24</name>
    <name evidence="7" type="ORF">CL943_01635</name>
</gene>
<feature type="domain" description="KOW" evidence="6">
    <location>
        <begin position="45"/>
        <end position="72"/>
    </location>
</feature>
<comment type="similarity">
    <text evidence="1 4">Belongs to the universal ribosomal protein uL24 family.</text>
</comment>
<comment type="caution">
    <text evidence="7">The sequence shown here is derived from an EMBL/GenBank/DDBJ whole genome shotgun (WGS) entry which is preliminary data.</text>
</comment>
<organism evidence="7 8">
    <name type="scientific">Candidatus Iainarchaeum sp</name>
    <dbReference type="NCBI Taxonomy" id="3101447"/>
    <lineage>
        <taxon>Archaea</taxon>
        <taxon>Candidatus Iainarchaeota</taxon>
        <taxon>Candidatus Iainarchaeia</taxon>
        <taxon>Candidatus Iainarchaeales</taxon>
        <taxon>Candidatus Iainarchaeaceae</taxon>
        <taxon>Candidatus Iainarchaeum</taxon>
    </lineage>
</organism>
<evidence type="ECO:0000256" key="3">
    <source>
        <dbReference type="ARBA" id="ARBA00023274"/>
    </source>
</evidence>
<evidence type="ECO:0000256" key="5">
    <source>
        <dbReference type="SAM" id="MobiDB-lite"/>
    </source>
</evidence>
<evidence type="ECO:0000259" key="6">
    <source>
        <dbReference type="SMART" id="SM00739"/>
    </source>
</evidence>
<dbReference type="PROSITE" id="PS01108">
    <property type="entry name" value="RIBOSOMAL_L24"/>
    <property type="match status" value="1"/>
</dbReference>
<evidence type="ECO:0000256" key="4">
    <source>
        <dbReference type="HAMAP-Rule" id="MF_01326"/>
    </source>
</evidence>
<dbReference type="HAMAP" id="MF_01326_A">
    <property type="entry name" value="Ribosomal_uL24_A"/>
    <property type="match status" value="1"/>
</dbReference>
<dbReference type="SMART" id="SM00739">
    <property type="entry name" value="KOW"/>
    <property type="match status" value="1"/>
</dbReference>
<evidence type="ECO:0000313" key="8">
    <source>
        <dbReference type="Proteomes" id="UP000226592"/>
    </source>
</evidence>
<dbReference type="NCBIfam" id="TIGR01080">
    <property type="entry name" value="rplX_A_E"/>
    <property type="match status" value="1"/>
</dbReference>
<keyword evidence="4" id="KW-0694">RNA-binding</keyword>
<dbReference type="InterPro" id="IPR005756">
    <property type="entry name" value="Ribosomal_uL24_euk/arc"/>
</dbReference>
<protein>
    <recommendedName>
        <fullName evidence="4">Large ribosomal subunit protein uL24</fullName>
    </recommendedName>
</protein>
<dbReference type="Gene3D" id="2.30.30.30">
    <property type="match status" value="1"/>
</dbReference>
<accession>A0A2D6M0N8</accession>
<feature type="compositionally biased region" description="Basic and acidic residues" evidence="5">
    <location>
        <begin position="106"/>
        <end position="117"/>
    </location>
</feature>
<dbReference type="GO" id="GO:0003735">
    <property type="term" value="F:structural constituent of ribosome"/>
    <property type="evidence" value="ECO:0007669"/>
    <property type="project" value="UniProtKB-UniRule"/>
</dbReference>
<evidence type="ECO:0000256" key="1">
    <source>
        <dbReference type="ARBA" id="ARBA00010618"/>
    </source>
</evidence>
<dbReference type="GO" id="GO:0006412">
    <property type="term" value="P:translation"/>
    <property type="evidence" value="ECO:0007669"/>
    <property type="project" value="UniProtKB-UniRule"/>
</dbReference>
<name>A0A2D6M0N8_9ARCH</name>
<dbReference type="CDD" id="cd06089">
    <property type="entry name" value="KOW_RPL26"/>
    <property type="match status" value="1"/>
</dbReference>
<dbReference type="InterPro" id="IPR005824">
    <property type="entry name" value="KOW"/>
</dbReference>
<comment type="function">
    <text evidence="4">One of two assembly initiator proteins, it binds directly to the 5'-end of the 23S rRNA, where it nucleates assembly of the 50S subunit.</text>
</comment>
<keyword evidence="2 4" id="KW-0689">Ribosomal protein</keyword>
<evidence type="ECO:0000313" key="7">
    <source>
        <dbReference type="EMBL" id="MAG21994.1"/>
    </source>
</evidence>
<dbReference type="SUPFAM" id="SSF50104">
    <property type="entry name" value="Translation proteins SH3-like domain"/>
    <property type="match status" value="1"/>
</dbReference>